<accession>A0A840BLT5</accession>
<sequence>MTRTALCPNCTCGMTQLTLAAHYGMTVEIDHCAQCRLLWFDQMETANLARDGLLALFRLIAAAEPTAEKPLNDVLRCPRCTGLLDRIHNMSRYGRMIHHRCRSAHGHAVTHAQFLAEKGLLRNVTEADLAQPAQRLLALSCRQCGAPLNALKDCNCPYCSAPVVMLDLERAVAVLADHDRRRHDLEAREAADRDAAFEHLMAALNGQ</sequence>
<evidence type="ECO:0000313" key="2">
    <source>
        <dbReference type="Proteomes" id="UP000561045"/>
    </source>
</evidence>
<reference evidence="1 2" key="1">
    <citation type="submission" date="2020-08" db="EMBL/GenBank/DDBJ databases">
        <title>Genomic Encyclopedia of Type Strains, Phase IV (KMG-IV): sequencing the most valuable type-strain genomes for metagenomic binning, comparative biology and taxonomic classification.</title>
        <authorList>
            <person name="Goeker M."/>
        </authorList>
    </citation>
    <scope>NUCLEOTIDE SEQUENCE [LARGE SCALE GENOMIC DNA]</scope>
    <source>
        <strain evidence="1 2">DSM 106739</strain>
    </source>
</reference>
<protein>
    <submittedName>
        <fullName evidence="1">Zn-finger nucleic acid-binding protein</fullName>
    </submittedName>
</protein>
<gene>
    <name evidence="1" type="ORF">GGR36_001797</name>
</gene>
<proteinExistence type="predicted"/>
<evidence type="ECO:0000313" key="1">
    <source>
        <dbReference type="EMBL" id="MBB4012489.1"/>
    </source>
</evidence>
<comment type="caution">
    <text evidence="1">The sequence shown here is derived from an EMBL/GenBank/DDBJ whole genome shotgun (WGS) entry which is preliminary data.</text>
</comment>
<organism evidence="1 2">
    <name type="scientific">Niveibacterium umoris</name>
    <dbReference type="NCBI Taxonomy" id="1193620"/>
    <lineage>
        <taxon>Bacteria</taxon>
        <taxon>Pseudomonadati</taxon>
        <taxon>Pseudomonadota</taxon>
        <taxon>Betaproteobacteria</taxon>
        <taxon>Rhodocyclales</taxon>
        <taxon>Rhodocyclaceae</taxon>
        <taxon>Niveibacterium</taxon>
    </lineage>
</organism>
<keyword evidence="2" id="KW-1185">Reference proteome</keyword>
<dbReference type="Proteomes" id="UP000561045">
    <property type="component" value="Unassembled WGS sequence"/>
</dbReference>
<dbReference type="EMBL" id="JACIET010000001">
    <property type="protein sequence ID" value="MBB4012489.1"/>
    <property type="molecule type" value="Genomic_DNA"/>
</dbReference>
<dbReference type="RefSeq" id="WP_207064262.1">
    <property type="nucleotide sequence ID" value="NZ_BAABLE010000011.1"/>
</dbReference>
<dbReference type="AlphaFoldDB" id="A0A840BLT5"/>
<name>A0A840BLT5_9RHOO</name>